<evidence type="ECO:0000313" key="2">
    <source>
        <dbReference type="Proteomes" id="UP001596545"/>
    </source>
</evidence>
<keyword evidence="2" id="KW-1185">Reference proteome</keyword>
<proteinExistence type="predicted"/>
<reference evidence="1 2" key="1">
    <citation type="journal article" date="2019" name="Int. J. Syst. Evol. Microbiol.">
        <title>The Global Catalogue of Microorganisms (GCM) 10K type strain sequencing project: providing services to taxonomists for standard genome sequencing and annotation.</title>
        <authorList>
            <consortium name="The Broad Institute Genomics Platform"/>
            <consortium name="The Broad Institute Genome Sequencing Center for Infectious Disease"/>
            <person name="Wu L."/>
            <person name="Ma J."/>
        </authorList>
    </citation>
    <scope>NUCLEOTIDE SEQUENCE [LARGE SCALE GENOMIC DNA]</scope>
    <source>
        <strain evidence="1 2">CGMCC 1.12554</strain>
    </source>
</reference>
<protein>
    <submittedName>
        <fullName evidence="1">Uncharacterized protein</fullName>
    </submittedName>
</protein>
<accession>A0ABD6AHG6</accession>
<organism evidence="1 2">
    <name type="scientific">Halorubrum rutilum</name>
    <dbReference type="NCBI Taxonomy" id="1364933"/>
    <lineage>
        <taxon>Archaea</taxon>
        <taxon>Methanobacteriati</taxon>
        <taxon>Methanobacteriota</taxon>
        <taxon>Stenosarchaea group</taxon>
        <taxon>Halobacteria</taxon>
        <taxon>Halobacteriales</taxon>
        <taxon>Haloferacaceae</taxon>
        <taxon>Halorubrum</taxon>
    </lineage>
</organism>
<dbReference type="EMBL" id="JBHTBL010000001">
    <property type="protein sequence ID" value="MFC7323296.1"/>
    <property type="molecule type" value="Genomic_DNA"/>
</dbReference>
<evidence type="ECO:0000313" key="1">
    <source>
        <dbReference type="EMBL" id="MFC7323296.1"/>
    </source>
</evidence>
<dbReference type="Proteomes" id="UP001596545">
    <property type="component" value="Unassembled WGS sequence"/>
</dbReference>
<comment type="caution">
    <text evidence="1">The sequence shown here is derived from an EMBL/GenBank/DDBJ whole genome shotgun (WGS) entry which is preliminary data.</text>
</comment>
<gene>
    <name evidence="1" type="ORF">ACFQMF_01750</name>
</gene>
<name>A0ABD6AHG6_9EURY</name>
<sequence length="83" mass="8743">MSSTPHHTTVDIASLGFDTPGSDTAEVMIATADGATLIEVAHADDVWSLTFDEDGTLTDSPTRSPPDWLGHVITEAAPAFQMT</sequence>
<dbReference type="RefSeq" id="WP_256407397.1">
    <property type="nucleotide sequence ID" value="NZ_JANHDN010000001.1"/>
</dbReference>
<dbReference type="AlphaFoldDB" id="A0ABD6AHG6"/>